<dbReference type="EMBL" id="LK032122">
    <property type="protein sequence ID" value="CDY21620.1"/>
    <property type="molecule type" value="Genomic_DNA"/>
</dbReference>
<dbReference type="Gramene" id="CDY21620">
    <property type="protein sequence ID" value="CDY21620"/>
    <property type="gene ID" value="GSBRNA2T00016092001"/>
</dbReference>
<dbReference type="OMA" id="KKRHRCK"/>
<reference evidence="2 3" key="1">
    <citation type="journal article" date="2014" name="Science">
        <title>Plant genetics. Early allopolyploid evolution in the post-Neolithic Brassica napus oilseed genome.</title>
        <authorList>
            <person name="Chalhoub B."/>
            <person name="Denoeud F."/>
            <person name="Liu S."/>
            <person name="Parkin I.A."/>
            <person name="Tang H."/>
            <person name="Wang X."/>
            <person name="Chiquet J."/>
            <person name="Belcram H."/>
            <person name="Tong C."/>
            <person name="Samans B."/>
            <person name="Correa M."/>
            <person name="Da Silva C."/>
            <person name="Just J."/>
            <person name="Falentin C."/>
            <person name="Koh C.S."/>
            <person name="Le Clainche I."/>
            <person name="Bernard M."/>
            <person name="Bento P."/>
            <person name="Noel B."/>
            <person name="Labadie K."/>
            <person name="Alberti A."/>
            <person name="Charles M."/>
            <person name="Arnaud D."/>
            <person name="Guo H."/>
            <person name="Daviaud C."/>
            <person name="Alamery S."/>
            <person name="Jabbari K."/>
            <person name="Zhao M."/>
            <person name="Edger P.P."/>
            <person name="Chelaifa H."/>
            <person name="Tack D."/>
            <person name="Lassalle G."/>
            <person name="Mestiri I."/>
            <person name="Schnel N."/>
            <person name="Le Paslier M.C."/>
            <person name="Fan G."/>
            <person name="Renault V."/>
            <person name="Bayer P.E."/>
            <person name="Golicz A.A."/>
            <person name="Manoli S."/>
            <person name="Lee T.H."/>
            <person name="Thi V.H."/>
            <person name="Chalabi S."/>
            <person name="Hu Q."/>
            <person name="Fan C."/>
            <person name="Tollenaere R."/>
            <person name="Lu Y."/>
            <person name="Battail C."/>
            <person name="Shen J."/>
            <person name="Sidebottom C.H."/>
            <person name="Wang X."/>
            <person name="Canaguier A."/>
            <person name="Chauveau A."/>
            <person name="Berard A."/>
            <person name="Deniot G."/>
            <person name="Guan M."/>
            <person name="Liu Z."/>
            <person name="Sun F."/>
            <person name="Lim Y.P."/>
            <person name="Lyons E."/>
            <person name="Town C.D."/>
            <person name="Bancroft I."/>
            <person name="Wang X."/>
            <person name="Meng J."/>
            <person name="Ma J."/>
            <person name="Pires J.C."/>
            <person name="King G.J."/>
            <person name="Brunel D."/>
            <person name="Delourme R."/>
            <person name="Renard M."/>
            <person name="Aury J.M."/>
            <person name="Adams K.L."/>
            <person name="Batley J."/>
            <person name="Snowdon R.J."/>
            <person name="Tost J."/>
            <person name="Edwards D."/>
            <person name="Zhou Y."/>
            <person name="Hua W."/>
            <person name="Sharpe A.G."/>
            <person name="Paterson A.H."/>
            <person name="Guan C."/>
            <person name="Wincker P."/>
        </authorList>
    </citation>
    <scope>NUCLEOTIDE SEQUENCE [LARGE SCALE GENOMIC DNA]</scope>
    <source>
        <strain evidence="3">cv. Darmor-bzh</strain>
    </source>
</reference>
<accession>A0A078G585</accession>
<organism evidence="2 3">
    <name type="scientific">Brassica napus</name>
    <name type="common">Rape</name>
    <dbReference type="NCBI Taxonomy" id="3708"/>
    <lineage>
        <taxon>Eukaryota</taxon>
        <taxon>Viridiplantae</taxon>
        <taxon>Streptophyta</taxon>
        <taxon>Embryophyta</taxon>
        <taxon>Tracheophyta</taxon>
        <taxon>Spermatophyta</taxon>
        <taxon>Magnoliopsida</taxon>
        <taxon>eudicotyledons</taxon>
        <taxon>Gunneridae</taxon>
        <taxon>Pentapetalae</taxon>
        <taxon>rosids</taxon>
        <taxon>malvids</taxon>
        <taxon>Brassicales</taxon>
        <taxon>Brassicaceae</taxon>
        <taxon>Brassiceae</taxon>
        <taxon>Brassica</taxon>
    </lineage>
</organism>
<dbReference type="Proteomes" id="UP000028999">
    <property type="component" value="Unassembled WGS sequence"/>
</dbReference>
<dbReference type="AlphaFoldDB" id="A0A078G585"/>
<feature type="compositionally biased region" description="Polar residues" evidence="1">
    <location>
        <begin position="57"/>
        <end position="70"/>
    </location>
</feature>
<dbReference type="PaxDb" id="3708-A0A078G585"/>
<dbReference type="STRING" id="3708.A0A078G585"/>
<feature type="region of interest" description="Disordered" evidence="1">
    <location>
        <begin position="50"/>
        <end position="90"/>
    </location>
</feature>
<evidence type="ECO:0000313" key="3">
    <source>
        <dbReference type="Proteomes" id="UP000028999"/>
    </source>
</evidence>
<sequence length="90" mass="10193">MQKESDKKRHRCKLITQSVMAFLDCLNVLNQKKKKKKKLSEYMVKAKARNEAEVASSVETSDRSLNVSSKLTRKLPVSSGKRGGVNNHDM</sequence>
<name>A0A078G585_BRANA</name>
<keyword evidence="3" id="KW-1185">Reference proteome</keyword>
<evidence type="ECO:0000256" key="1">
    <source>
        <dbReference type="SAM" id="MobiDB-lite"/>
    </source>
</evidence>
<evidence type="ECO:0000313" key="2">
    <source>
        <dbReference type="EMBL" id="CDY21620.1"/>
    </source>
</evidence>
<gene>
    <name evidence="2" type="primary">BnaC09g46720D</name>
    <name evidence="2" type="ORF">GSBRNA2T00016092001</name>
</gene>
<proteinExistence type="predicted"/>
<protein>
    <submittedName>
        <fullName evidence="2">BnaC09g46720D protein</fullName>
    </submittedName>
</protein>